<evidence type="ECO:0000313" key="3">
    <source>
        <dbReference type="EMBL" id="PON56575.1"/>
    </source>
</evidence>
<dbReference type="EMBL" id="JXTB01000169">
    <property type="protein sequence ID" value="PON56575.1"/>
    <property type="molecule type" value="Genomic_DNA"/>
</dbReference>
<protein>
    <submittedName>
        <fullName evidence="3">Zinc finger, CCHC-type domain containing protein</fullName>
    </submittedName>
</protein>
<sequence length="275" mass="30651">MTMYWNCKEQGHLASQCPKVPIYHICGKTGHLACDCANPSLASRNSRLCNNFYKPGHIAANYSTDKACNNCSKPSHLARDCTNEPVCNIRNISGHLAHHYPKLSLELGNGASLHYVFFCNYGQPGHMSRDCASIAICSKCGGIGHQAHECPSNLHRKTFDNYKAATINFDQLNTVVAVSSHASAASFILAFSHNYILMRMEKDFLYMSKLDIRLWIPAWFVALIKCKVGAPPARRLLLLTAAKVMAKEAVKKGLLTRSTITPSRPLRRRLSWQRS</sequence>
<organism evidence="3 4">
    <name type="scientific">Parasponia andersonii</name>
    <name type="common">Sponia andersonii</name>
    <dbReference type="NCBI Taxonomy" id="3476"/>
    <lineage>
        <taxon>Eukaryota</taxon>
        <taxon>Viridiplantae</taxon>
        <taxon>Streptophyta</taxon>
        <taxon>Embryophyta</taxon>
        <taxon>Tracheophyta</taxon>
        <taxon>Spermatophyta</taxon>
        <taxon>Magnoliopsida</taxon>
        <taxon>eudicotyledons</taxon>
        <taxon>Gunneridae</taxon>
        <taxon>Pentapetalae</taxon>
        <taxon>rosids</taxon>
        <taxon>fabids</taxon>
        <taxon>Rosales</taxon>
        <taxon>Cannabaceae</taxon>
        <taxon>Parasponia</taxon>
    </lineage>
</organism>
<dbReference type="PANTHER" id="PTHR47103">
    <property type="entry name" value="DNA-BINDING PROTEIN"/>
    <property type="match status" value="1"/>
</dbReference>
<dbReference type="Gene3D" id="4.10.60.10">
    <property type="entry name" value="Zinc finger, CCHC-type"/>
    <property type="match status" value="3"/>
</dbReference>
<keyword evidence="4" id="KW-1185">Reference proteome</keyword>
<dbReference type="Gene3D" id="3.90.226.10">
    <property type="entry name" value="2-enoyl-CoA Hydratase, Chain A, domain 1"/>
    <property type="match status" value="1"/>
</dbReference>
<evidence type="ECO:0000259" key="2">
    <source>
        <dbReference type="PROSITE" id="PS50158"/>
    </source>
</evidence>
<dbReference type="OrthoDB" id="427960at2759"/>
<proteinExistence type="predicted"/>
<comment type="caution">
    <text evidence="3">The sequence shown here is derived from an EMBL/GenBank/DDBJ whole genome shotgun (WGS) entry which is preliminary data.</text>
</comment>
<keyword evidence="1" id="KW-0862">Zinc</keyword>
<dbReference type="SUPFAM" id="SSF57756">
    <property type="entry name" value="Retrovirus zinc finger-like domains"/>
    <property type="match status" value="3"/>
</dbReference>
<accession>A0A2P5C6D5</accession>
<dbReference type="Proteomes" id="UP000237105">
    <property type="component" value="Unassembled WGS sequence"/>
</dbReference>
<dbReference type="GO" id="GO:0003676">
    <property type="term" value="F:nucleic acid binding"/>
    <property type="evidence" value="ECO:0007669"/>
    <property type="project" value="InterPro"/>
</dbReference>
<evidence type="ECO:0000313" key="4">
    <source>
        <dbReference type="Proteomes" id="UP000237105"/>
    </source>
</evidence>
<dbReference type="InterPro" id="IPR036875">
    <property type="entry name" value="Znf_CCHC_sf"/>
</dbReference>
<gene>
    <name evidence="3" type="ORF">PanWU01x14_179880</name>
</gene>
<dbReference type="GO" id="GO:0008270">
    <property type="term" value="F:zinc ion binding"/>
    <property type="evidence" value="ECO:0007669"/>
    <property type="project" value="UniProtKB-KW"/>
</dbReference>
<keyword evidence="1" id="KW-0863">Zinc-finger</keyword>
<dbReference type="AlphaFoldDB" id="A0A2P5C6D5"/>
<feature type="domain" description="CCHC-type" evidence="2">
    <location>
        <begin position="137"/>
        <end position="152"/>
    </location>
</feature>
<evidence type="ECO:0000256" key="1">
    <source>
        <dbReference type="PROSITE-ProRule" id="PRU00047"/>
    </source>
</evidence>
<dbReference type="STRING" id="3476.A0A2P5C6D5"/>
<dbReference type="InterPro" id="IPR001878">
    <property type="entry name" value="Znf_CCHC"/>
</dbReference>
<feature type="domain" description="CCHC-type" evidence="2">
    <location>
        <begin position="68"/>
        <end position="83"/>
    </location>
</feature>
<reference evidence="4" key="1">
    <citation type="submission" date="2016-06" db="EMBL/GenBank/DDBJ databases">
        <title>Parallel loss of symbiosis genes in relatives of nitrogen-fixing non-legume Parasponia.</title>
        <authorList>
            <person name="Van Velzen R."/>
            <person name="Holmer R."/>
            <person name="Bu F."/>
            <person name="Rutten L."/>
            <person name="Van Zeijl A."/>
            <person name="Liu W."/>
            <person name="Santuari L."/>
            <person name="Cao Q."/>
            <person name="Sharma T."/>
            <person name="Shen D."/>
            <person name="Roswanjaya Y."/>
            <person name="Wardhani T."/>
            <person name="Kalhor M.S."/>
            <person name="Jansen J."/>
            <person name="Van den Hoogen J."/>
            <person name="Gungor B."/>
            <person name="Hartog M."/>
            <person name="Hontelez J."/>
            <person name="Verver J."/>
            <person name="Yang W.-C."/>
            <person name="Schijlen E."/>
            <person name="Repin R."/>
            <person name="Schilthuizen M."/>
            <person name="Schranz E."/>
            <person name="Heidstra R."/>
            <person name="Miyata K."/>
            <person name="Fedorova E."/>
            <person name="Kohlen W."/>
            <person name="Bisseling T."/>
            <person name="Smit S."/>
            <person name="Geurts R."/>
        </authorList>
    </citation>
    <scope>NUCLEOTIDE SEQUENCE [LARGE SCALE GENOMIC DNA]</scope>
    <source>
        <strain evidence="4">cv. WU1-14</strain>
    </source>
</reference>
<name>A0A2P5C6D5_PARAD</name>
<dbReference type="PROSITE" id="PS50158">
    <property type="entry name" value="ZF_CCHC"/>
    <property type="match status" value="2"/>
</dbReference>
<keyword evidence="1" id="KW-0479">Metal-binding</keyword>
<dbReference type="PANTHER" id="PTHR47103:SF5">
    <property type="entry name" value="DNA-BINDING PROTEIN HEXBP-LIKE"/>
    <property type="match status" value="1"/>
</dbReference>
<dbReference type="SMART" id="SM00343">
    <property type="entry name" value="ZnF_C2HC"/>
    <property type="match status" value="5"/>
</dbReference>
<dbReference type="Pfam" id="PF00098">
    <property type="entry name" value="zf-CCHC"/>
    <property type="match status" value="3"/>
</dbReference>